<evidence type="ECO:0000256" key="2">
    <source>
        <dbReference type="ARBA" id="ARBA00022857"/>
    </source>
</evidence>
<dbReference type="PANTHER" id="PTHR43544">
    <property type="entry name" value="SHORT-CHAIN DEHYDROGENASE/REDUCTASE"/>
    <property type="match status" value="1"/>
</dbReference>
<dbReference type="Gene3D" id="3.40.50.720">
    <property type="entry name" value="NAD(P)-binding Rossmann-like Domain"/>
    <property type="match status" value="1"/>
</dbReference>
<proteinExistence type="inferred from homology"/>
<sequence length="257" mass="28127">MTDTSAKIYLVAGATRGIGLALVNEIASRDPTAFVYAGGRNLAGSPQLEEFAAKYPGRVEIVKYVAGDAEGNQKLAEQIKEKWGRVDTVIANAGVNNYNAKVHEFPTKNFTEHFEVNTLGPIILFQAFRSLLQASKSPRFIAISSSAGSLELLQHMTHFYAAGYSLSKAALNWVVRKIHYENEWLVTFPICPGPVHTDMSKSVLESDKSGAMSERAKSLKWHTADEAATLLMNVIEASTREGDGGQFHSETGGRHPW</sequence>
<accession>A0A9P5YUC9</accession>
<dbReference type="InterPro" id="IPR002347">
    <property type="entry name" value="SDR_fam"/>
</dbReference>
<reference evidence="4" key="1">
    <citation type="submission" date="2020-11" db="EMBL/GenBank/DDBJ databases">
        <authorList>
            <consortium name="DOE Joint Genome Institute"/>
            <person name="Ahrendt S."/>
            <person name="Riley R."/>
            <person name="Andreopoulos W."/>
            <person name="Labutti K."/>
            <person name="Pangilinan J."/>
            <person name="Ruiz-Duenas F.J."/>
            <person name="Barrasa J.M."/>
            <person name="Sanchez-Garcia M."/>
            <person name="Camarero S."/>
            <person name="Miyauchi S."/>
            <person name="Serrano A."/>
            <person name="Linde D."/>
            <person name="Babiker R."/>
            <person name="Drula E."/>
            <person name="Ayuso-Fernandez I."/>
            <person name="Pacheco R."/>
            <person name="Padilla G."/>
            <person name="Ferreira P."/>
            <person name="Barriuso J."/>
            <person name="Kellner H."/>
            <person name="Castanera R."/>
            <person name="Alfaro M."/>
            <person name="Ramirez L."/>
            <person name="Pisabarro A.G."/>
            <person name="Kuo A."/>
            <person name="Tritt A."/>
            <person name="Lipzen A."/>
            <person name="He G."/>
            <person name="Yan M."/>
            <person name="Ng V."/>
            <person name="Cullen D."/>
            <person name="Martin F."/>
            <person name="Rosso M.-N."/>
            <person name="Henrissat B."/>
            <person name="Hibbett D."/>
            <person name="Martinez A.T."/>
            <person name="Grigoriev I.V."/>
        </authorList>
    </citation>
    <scope>NUCLEOTIDE SEQUENCE</scope>
    <source>
        <strain evidence="4">CIRM-BRFM 674</strain>
    </source>
</reference>
<name>A0A9P5YUC9_9AGAR</name>
<organism evidence="4 5">
    <name type="scientific">Pholiota conissans</name>
    <dbReference type="NCBI Taxonomy" id="109636"/>
    <lineage>
        <taxon>Eukaryota</taxon>
        <taxon>Fungi</taxon>
        <taxon>Dikarya</taxon>
        <taxon>Basidiomycota</taxon>
        <taxon>Agaricomycotina</taxon>
        <taxon>Agaricomycetes</taxon>
        <taxon>Agaricomycetidae</taxon>
        <taxon>Agaricales</taxon>
        <taxon>Agaricineae</taxon>
        <taxon>Strophariaceae</taxon>
        <taxon>Pholiota</taxon>
    </lineage>
</organism>
<keyword evidence="5" id="KW-1185">Reference proteome</keyword>
<evidence type="ECO:0000313" key="4">
    <source>
        <dbReference type="EMBL" id="KAF9474779.1"/>
    </source>
</evidence>
<evidence type="ECO:0000313" key="5">
    <source>
        <dbReference type="Proteomes" id="UP000807469"/>
    </source>
</evidence>
<dbReference type="Proteomes" id="UP000807469">
    <property type="component" value="Unassembled WGS sequence"/>
</dbReference>
<dbReference type="InterPro" id="IPR036291">
    <property type="entry name" value="NAD(P)-bd_dom_sf"/>
</dbReference>
<dbReference type="AlphaFoldDB" id="A0A9P5YUC9"/>
<keyword evidence="3" id="KW-0560">Oxidoreductase</keyword>
<dbReference type="SUPFAM" id="SSF51735">
    <property type="entry name" value="NAD(P)-binding Rossmann-fold domains"/>
    <property type="match status" value="1"/>
</dbReference>
<evidence type="ECO:0000256" key="1">
    <source>
        <dbReference type="ARBA" id="ARBA00006484"/>
    </source>
</evidence>
<dbReference type="GO" id="GO:0016491">
    <property type="term" value="F:oxidoreductase activity"/>
    <property type="evidence" value="ECO:0007669"/>
    <property type="project" value="UniProtKB-KW"/>
</dbReference>
<dbReference type="PANTHER" id="PTHR43544:SF7">
    <property type="entry name" value="NADB-LER2"/>
    <property type="match status" value="1"/>
</dbReference>
<protein>
    <submittedName>
        <fullName evidence="4">NAD(P)-binding protein</fullName>
    </submittedName>
</protein>
<dbReference type="PRINTS" id="PR00081">
    <property type="entry name" value="GDHRDH"/>
</dbReference>
<dbReference type="GO" id="GO:0005737">
    <property type="term" value="C:cytoplasm"/>
    <property type="evidence" value="ECO:0007669"/>
    <property type="project" value="TreeGrafter"/>
</dbReference>
<keyword evidence="2" id="KW-0521">NADP</keyword>
<dbReference type="Pfam" id="PF00106">
    <property type="entry name" value="adh_short"/>
    <property type="match status" value="1"/>
</dbReference>
<dbReference type="OrthoDB" id="9876299at2759"/>
<comment type="similarity">
    <text evidence="1">Belongs to the short-chain dehydrogenases/reductases (SDR) family.</text>
</comment>
<gene>
    <name evidence="4" type="ORF">BDN70DRAFT_936387</name>
</gene>
<comment type="caution">
    <text evidence="4">The sequence shown here is derived from an EMBL/GenBank/DDBJ whole genome shotgun (WGS) entry which is preliminary data.</text>
</comment>
<dbReference type="InterPro" id="IPR051468">
    <property type="entry name" value="Fungal_SecMetab_SDRs"/>
</dbReference>
<evidence type="ECO:0000256" key="3">
    <source>
        <dbReference type="ARBA" id="ARBA00023002"/>
    </source>
</evidence>
<dbReference type="EMBL" id="MU155362">
    <property type="protein sequence ID" value="KAF9474779.1"/>
    <property type="molecule type" value="Genomic_DNA"/>
</dbReference>